<evidence type="ECO:0000313" key="5">
    <source>
        <dbReference type="EMBL" id="MCZ3844254.1"/>
    </source>
</evidence>
<reference evidence="5" key="1">
    <citation type="submission" date="2022-01" db="EMBL/GenBank/DDBJ databases">
        <title>VMRC isolate genome collection.</title>
        <authorList>
            <person name="France M."/>
            <person name="Rutt L."/>
            <person name="Humphrys M."/>
            <person name="Ravel J."/>
        </authorList>
    </citation>
    <scope>NUCLEOTIDE SEQUENCE</scope>
    <source>
        <strain evidence="5">C0127B5</strain>
    </source>
</reference>
<dbReference type="GO" id="GO:0003700">
    <property type="term" value="F:DNA-binding transcription factor activity"/>
    <property type="evidence" value="ECO:0007669"/>
    <property type="project" value="TreeGrafter"/>
</dbReference>
<organism evidence="5 6">
    <name type="scientific">Lactobacillus mulieris</name>
    <dbReference type="NCBI Taxonomy" id="2508708"/>
    <lineage>
        <taxon>Bacteria</taxon>
        <taxon>Bacillati</taxon>
        <taxon>Bacillota</taxon>
        <taxon>Bacilli</taxon>
        <taxon>Lactobacillales</taxon>
        <taxon>Lactobacillaceae</taxon>
        <taxon>Lactobacillus</taxon>
    </lineage>
</organism>
<dbReference type="GO" id="GO:0000976">
    <property type="term" value="F:transcription cis-regulatory region binding"/>
    <property type="evidence" value="ECO:0007669"/>
    <property type="project" value="TreeGrafter"/>
</dbReference>
<evidence type="ECO:0000259" key="4">
    <source>
        <dbReference type="PROSITE" id="PS50932"/>
    </source>
</evidence>
<proteinExistence type="predicted"/>
<protein>
    <submittedName>
        <fullName evidence="5">LacI family transcriptional regulator</fullName>
    </submittedName>
</protein>
<dbReference type="SMART" id="SM00354">
    <property type="entry name" value="HTH_LACI"/>
    <property type="match status" value="1"/>
</dbReference>
<dbReference type="PANTHER" id="PTHR30146:SF105">
    <property type="entry name" value="CATABOLITE CONTROL PROTEIN B"/>
    <property type="match status" value="1"/>
</dbReference>
<evidence type="ECO:0000256" key="1">
    <source>
        <dbReference type="ARBA" id="ARBA00023015"/>
    </source>
</evidence>
<dbReference type="PROSITE" id="PS00356">
    <property type="entry name" value="HTH_LACI_1"/>
    <property type="match status" value="1"/>
</dbReference>
<dbReference type="CDD" id="cd01392">
    <property type="entry name" value="HTH_LacI"/>
    <property type="match status" value="1"/>
</dbReference>
<evidence type="ECO:0000313" key="6">
    <source>
        <dbReference type="Proteomes" id="UP001213015"/>
    </source>
</evidence>
<dbReference type="EMBL" id="JAKHLF010000002">
    <property type="protein sequence ID" value="MCZ3844254.1"/>
    <property type="molecule type" value="Genomic_DNA"/>
</dbReference>
<dbReference type="SUPFAM" id="SSF47413">
    <property type="entry name" value="lambda repressor-like DNA-binding domains"/>
    <property type="match status" value="1"/>
</dbReference>
<evidence type="ECO:0000256" key="3">
    <source>
        <dbReference type="ARBA" id="ARBA00023163"/>
    </source>
</evidence>
<sequence length="330" mass="37029">MTTIKEIAQRAGVGTTTVSRYLNQSPHISEQAKQKVEKAINELDYVPSASAKYLRKQETKQIGVVVSRITNPYFSSLFNKIERILNQFGYEASIMQTYDNPIAERKIIDKLKNQTFDALLMASIEDKDYIKSVLQENGNKIVLVNETINGCEKDSVSVDQYTPVVSGLEYLNKNYGSEIVYITGSNFFENKHGNQRNKAYREFLQKHQYELNQNMIFSNAHNIADGKEIAQKLLVNSSLPNAIFTNSDEVAIGVIAELKSKGIQVPEEVAVMGFDDQPLASYVQVPLTTIQQPINALANNACRLLLNKLQVSNSLTKENLQLSLIIRQSA</sequence>
<dbReference type="Gene3D" id="1.10.260.40">
    <property type="entry name" value="lambda repressor-like DNA-binding domains"/>
    <property type="match status" value="1"/>
</dbReference>
<dbReference type="PANTHER" id="PTHR30146">
    <property type="entry name" value="LACI-RELATED TRANSCRIPTIONAL REPRESSOR"/>
    <property type="match status" value="1"/>
</dbReference>
<keyword evidence="1" id="KW-0805">Transcription regulation</keyword>
<dbReference type="InterPro" id="IPR010982">
    <property type="entry name" value="Lambda_DNA-bd_dom_sf"/>
</dbReference>
<feature type="domain" description="HTH lacI-type" evidence="4">
    <location>
        <begin position="2"/>
        <end position="56"/>
    </location>
</feature>
<evidence type="ECO:0000256" key="2">
    <source>
        <dbReference type="ARBA" id="ARBA00023125"/>
    </source>
</evidence>
<comment type="caution">
    <text evidence="5">The sequence shown here is derived from an EMBL/GenBank/DDBJ whole genome shotgun (WGS) entry which is preliminary data.</text>
</comment>
<accession>A0AAP3GVE2</accession>
<dbReference type="RefSeq" id="WP_167802367.1">
    <property type="nucleotide sequence ID" value="NZ_JAKEYK010000019.1"/>
</dbReference>
<keyword evidence="3" id="KW-0804">Transcription</keyword>
<dbReference type="Pfam" id="PF13377">
    <property type="entry name" value="Peripla_BP_3"/>
    <property type="match status" value="1"/>
</dbReference>
<dbReference type="InterPro" id="IPR046335">
    <property type="entry name" value="LacI/GalR-like_sensor"/>
</dbReference>
<dbReference type="PROSITE" id="PS50932">
    <property type="entry name" value="HTH_LACI_2"/>
    <property type="match status" value="1"/>
</dbReference>
<gene>
    <name evidence="5" type="ORF">L2422_01770</name>
</gene>
<dbReference type="SUPFAM" id="SSF53822">
    <property type="entry name" value="Periplasmic binding protein-like I"/>
    <property type="match status" value="1"/>
</dbReference>
<dbReference type="InterPro" id="IPR028082">
    <property type="entry name" value="Peripla_BP_I"/>
</dbReference>
<keyword evidence="2" id="KW-0238">DNA-binding</keyword>
<dbReference type="AlphaFoldDB" id="A0AAP3GVE2"/>
<dbReference type="Gene3D" id="3.40.50.2300">
    <property type="match status" value="2"/>
</dbReference>
<dbReference type="Pfam" id="PF00356">
    <property type="entry name" value="LacI"/>
    <property type="match status" value="1"/>
</dbReference>
<dbReference type="Proteomes" id="UP001213015">
    <property type="component" value="Unassembled WGS sequence"/>
</dbReference>
<name>A0AAP3GVE2_9LACO</name>
<dbReference type="InterPro" id="IPR000843">
    <property type="entry name" value="HTH_LacI"/>
</dbReference>